<evidence type="ECO:0000313" key="1">
    <source>
        <dbReference type="Proteomes" id="UP000095286"/>
    </source>
</evidence>
<proteinExistence type="predicted"/>
<name>A0AC35TMP4_9BILA</name>
<sequence>MNYNSICESGGDVADRFSMQLFADKYIGADGQSKVNQQQVFLNHLKISHLPGKEILIKIYERMKPVYSSSKIHMKDEVTLNIEGGLGLRGDVLLKCFTINKESSDKQKERSLLFQCQFNTCAIDFNEVNNLLRFYKEELDFVFMDQSVNNQAYIEFGFNFEHSREGSLRRRKQSFSEFSRADSYENFDRAEDHDRSITVDPLYSEINKTPAITNLPLQSTSVGGLANNSIALPSPIDGTDSGIGSDSPKNMTNAPKVPPKPSKAYYPESNGYASNEDAQRSSAIPEENHTTREHSVLPAGLRKISSRPSSPATTINEYTPNTNGSVVNLSAGRQTPSFEPDLVGKDRYDKNSKCFSYVPAKALNEHFTLPKKAPSMRRLSIERSDLDVPDTCELKEKLKTMNLKGADIQRRCETPKWDFEIDALTNSNGGFEADTCKRSTSTVPRSHSPHDFNDLMRLATPVNVPSSPIQQYSRDNKRPTEHILASLRSNGYNEDTLKSNRYNTPEIPVVQDQARRAVHTSTPNSKYFNSTKPASNNYEDTSQSEMEELCDPDYYLTYSAKTPKSAPPVSISNNGRGNTFDYSRMNKGASQRDLDDMNSLVDSATLPTQRSCTTPKPIPSWKMSTMKADTPDYSQQHKDDFRYRNCKSVAASPISSTRKLFSNDRYDATTDATDPDHWLGSKLKQLQSKRQSQPDLTTRRKTEKMLLAELKKSNTDEGRGANESNYTSEGQGKRPSDYRDPLNDYMYEEERLKNTKSPFTYDDFSSMRSNYNTPTNYLYNDSSNYGSRPASRAARPTSSLGQRSVPRGKPPTPPPGRDFRDRSRSPAKSPATVKQRFSAAPPEMQSQYQVERNKISGHQKQSSNSYHKPIDYSSDESDNSQGGDDNEFSHLRSIVETNVSRPTSRTAQPYSVRSNTSTPFVADYQNNNTNIYSPSPIPAKRYVNRLPLEEAFSNNSILADSVQGQRSETPAFPIVRDTPLPFHPLLYNGAGTSPSRVNSSLGQSENRNMTSLNYR</sequence>
<evidence type="ECO:0000313" key="2">
    <source>
        <dbReference type="WBParaSite" id="RSKR_0000238500.1"/>
    </source>
</evidence>
<reference evidence="2" key="1">
    <citation type="submission" date="2016-11" db="UniProtKB">
        <authorList>
            <consortium name="WormBaseParasite"/>
        </authorList>
    </citation>
    <scope>IDENTIFICATION</scope>
    <source>
        <strain evidence="2">KR3021</strain>
    </source>
</reference>
<dbReference type="WBParaSite" id="RSKR_0000238500.1">
    <property type="protein sequence ID" value="RSKR_0000238500.1"/>
    <property type="gene ID" value="RSKR_0000238500"/>
</dbReference>
<protein>
    <submittedName>
        <fullName evidence="2">C2 tensin-type domain-containing protein</fullName>
    </submittedName>
</protein>
<accession>A0AC35TMP4</accession>
<dbReference type="Proteomes" id="UP000095286">
    <property type="component" value="Unplaced"/>
</dbReference>
<organism evidence="1 2">
    <name type="scientific">Rhabditophanes sp. KR3021</name>
    <dbReference type="NCBI Taxonomy" id="114890"/>
    <lineage>
        <taxon>Eukaryota</taxon>
        <taxon>Metazoa</taxon>
        <taxon>Ecdysozoa</taxon>
        <taxon>Nematoda</taxon>
        <taxon>Chromadorea</taxon>
        <taxon>Rhabditida</taxon>
        <taxon>Tylenchina</taxon>
        <taxon>Panagrolaimomorpha</taxon>
        <taxon>Strongyloidoidea</taxon>
        <taxon>Alloionematidae</taxon>
        <taxon>Rhabditophanes</taxon>
    </lineage>
</organism>